<dbReference type="PANTHER" id="PTHR19446">
    <property type="entry name" value="REVERSE TRANSCRIPTASES"/>
    <property type="match status" value="1"/>
</dbReference>
<dbReference type="OrthoDB" id="6156040at2759"/>
<sequence length="626" mass="71097">MGTLFKNVSWSIKSVDDNNPIPPIQKPRGYGGVAILWKDSLNHIVEKVDDGSERIVCIKLNVKPRPILLICAYMPCRGTKHANEEFKDCLDQLHEIIVKYSGKYTPVLCGDLNCDLINGSTTSARQSWLKEFIETSNLKFRSMPLTFIHPNGHESSSIDYILTHNSINAQVYNTIRLDMLHNNTSDHYPLLTEIEMELKLKHQSDQPIKPQKVNWDKIDISKYEAELTTRLDRNPIDYTADPLAIEKLLDIIKQSQDSVVTIKKPSKQRNKHIWNDEIGLALIENKKALYQWRQEDKPVDGETMQKRKKTKKALRRARRQEIAKQRDESMQAIMTAQRSDSKMFHKLVNAQRKSGKTILSELNVQGEIHTSKDDILQGWNKHFKQLATPQTSNENVEYTDREFDIDVIEEICKNNASPIIFTEEEICQAIGKLNTKKAPDIYGITVEHIKFGGDTLIKAVTAIINHICSTASVPDSLKLALLDAKSAFDVVNHNSLYRKLFLSGVGGTLWLLIRQLSTNALTSIKWDGLTSEPFLIQQGVRQGGILSTELYKLYVNDVLDQLEDNGLGKYIGDIYCGAPTCADDIALVANSPTELQVMISTVENYSKHEKYVLQPTKSVRLKKQRQ</sequence>
<evidence type="ECO:0000259" key="1">
    <source>
        <dbReference type="PROSITE" id="PS50878"/>
    </source>
</evidence>
<keyword evidence="3" id="KW-1185">Reference proteome</keyword>
<evidence type="ECO:0000313" key="3">
    <source>
        <dbReference type="Proteomes" id="UP000596742"/>
    </source>
</evidence>
<dbReference type="InterPro" id="IPR000477">
    <property type="entry name" value="RT_dom"/>
</dbReference>
<comment type="caution">
    <text evidence="2">The sequence shown here is derived from an EMBL/GenBank/DDBJ whole genome shotgun (WGS) entry which is preliminary data.</text>
</comment>
<dbReference type="Pfam" id="PF00078">
    <property type="entry name" value="RVT_1"/>
    <property type="match status" value="1"/>
</dbReference>
<evidence type="ECO:0000313" key="2">
    <source>
        <dbReference type="EMBL" id="VDI31210.1"/>
    </source>
</evidence>
<feature type="domain" description="Reverse transcriptase" evidence="1">
    <location>
        <begin position="303"/>
        <end position="626"/>
    </location>
</feature>
<dbReference type="Gene3D" id="3.60.10.10">
    <property type="entry name" value="Endonuclease/exonuclease/phosphatase"/>
    <property type="match status" value="1"/>
</dbReference>
<accession>A0A8B6E998</accession>
<organism evidence="2 3">
    <name type="scientific">Mytilus galloprovincialis</name>
    <name type="common">Mediterranean mussel</name>
    <dbReference type="NCBI Taxonomy" id="29158"/>
    <lineage>
        <taxon>Eukaryota</taxon>
        <taxon>Metazoa</taxon>
        <taxon>Spiralia</taxon>
        <taxon>Lophotrochozoa</taxon>
        <taxon>Mollusca</taxon>
        <taxon>Bivalvia</taxon>
        <taxon>Autobranchia</taxon>
        <taxon>Pteriomorphia</taxon>
        <taxon>Mytilida</taxon>
        <taxon>Mytiloidea</taxon>
        <taxon>Mytilidae</taxon>
        <taxon>Mytilinae</taxon>
        <taxon>Mytilus</taxon>
    </lineage>
</organism>
<reference evidence="2" key="1">
    <citation type="submission" date="2018-11" db="EMBL/GenBank/DDBJ databases">
        <authorList>
            <person name="Alioto T."/>
            <person name="Alioto T."/>
        </authorList>
    </citation>
    <scope>NUCLEOTIDE SEQUENCE</scope>
</reference>
<dbReference type="EMBL" id="UYJE01004767">
    <property type="protein sequence ID" value="VDI31210.1"/>
    <property type="molecule type" value="Genomic_DNA"/>
</dbReference>
<dbReference type="InterPro" id="IPR005135">
    <property type="entry name" value="Endo/exonuclease/phosphatase"/>
</dbReference>
<name>A0A8B6E998_MYTGA</name>
<proteinExistence type="predicted"/>
<dbReference type="InterPro" id="IPR036691">
    <property type="entry name" value="Endo/exonu/phosph_ase_sf"/>
</dbReference>
<gene>
    <name evidence="2" type="ORF">MGAL_10B046564</name>
</gene>
<dbReference type="Pfam" id="PF14529">
    <property type="entry name" value="Exo_endo_phos_2"/>
    <property type="match status" value="1"/>
</dbReference>
<dbReference type="AlphaFoldDB" id="A0A8B6E998"/>
<dbReference type="PROSITE" id="PS50878">
    <property type="entry name" value="RT_POL"/>
    <property type="match status" value="1"/>
</dbReference>
<dbReference type="SUPFAM" id="SSF56219">
    <property type="entry name" value="DNase I-like"/>
    <property type="match status" value="1"/>
</dbReference>
<protein>
    <recommendedName>
        <fullName evidence="1">Reverse transcriptase domain-containing protein</fullName>
    </recommendedName>
</protein>
<dbReference type="Proteomes" id="UP000596742">
    <property type="component" value="Unassembled WGS sequence"/>
</dbReference>